<dbReference type="SMART" id="SM00066">
    <property type="entry name" value="GAL4"/>
    <property type="match status" value="1"/>
</dbReference>
<dbReference type="Gene3D" id="4.10.240.10">
    <property type="entry name" value="Zn(2)-C6 fungal-type DNA-binding domain"/>
    <property type="match status" value="1"/>
</dbReference>
<dbReference type="eggNOG" id="ENOG502SM1E">
    <property type="taxonomic scope" value="Eukaryota"/>
</dbReference>
<dbReference type="CDD" id="cd00067">
    <property type="entry name" value="GAL4"/>
    <property type="match status" value="1"/>
</dbReference>
<keyword evidence="3" id="KW-0539">Nucleus</keyword>
<proteinExistence type="predicted"/>
<dbReference type="InterPro" id="IPR036864">
    <property type="entry name" value="Zn2-C6_fun-type_DNA-bd_sf"/>
</dbReference>
<dbReference type="InParanoid" id="G3J6G0"/>
<dbReference type="PROSITE" id="PS50048">
    <property type="entry name" value="ZN2_CY6_FUNGAL_2"/>
    <property type="match status" value="1"/>
</dbReference>
<dbReference type="HOGENOM" id="CLU_004083_5_3_1"/>
<dbReference type="Pfam" id="PF00172">
    <property type="entry name" value="Zn_clus"/>
    <property type="match status" value="1"/>
</dbReference>
<feature type="domain" description="Zn(2)-C6 fungal-type" evidence="4">
    <location>
        <begin position="21"/>
        <end position="50"/>
    </location>
</feature>
<dbReference type="RefSeq" id="XP_006666071.1">
    <property type="nucleotide sequence ID" value="XM_006666008.1"/>
</dbReference>
<keyword evidence="2" id="KW-0479">Metal-binding</keyword>
<dbReference type="GeneID" id="18162883"/>
<gene>
    <name evidence="5" type="ORF">CCM_00849</name>
</gene>
<dbReference type="AlphaFoldDB" id="G3J6G0"/>
<name>G3J6G0_CORMM</name>
<dbReference type="SUPFAM" id="SSF57701">
    <property type="entry name" value="Zn2/Cys6 DNA-binding domain"/>
    <property type="match status" value="1"/>
</dbReference>
<comment type="subcellular location">
    <subcellularLocation>
        <location evidence="1">Nucleus</location>
    </subcellularLocation>
</comment>
<dbReference type="Proteomes" id="UP000001610">
    <property type="component" value="Unassembled WGS sequence"/>
</dbReference>
<sequence>MAPENTPRTSADGSAKTFLFSCLVCRQRKVRCDRVQPCGNCARANVECEYVMPVRGRRTRSKPVRETMHAKLRRYEDMLKTRGLEVGVEERRSMARAISEDGASESYTATESITNLSVPTPTTRAEAASPPMGLRSALVGTHGSGPNVVNVEGNSRYYDKCVNINEPCFIVANLDSSSTLWTDTNGEFRHPDEFTPLSDDDEDETDLFLGSSSLNCGFNGSLRDCHPTLHCLYALKDVYMDRVDPLMKIIHLPTFWESVRDAAERKEQVSKPIEAVIFCFYFATISVVDEKQCEALFKESKRTMFSRYRAIARHALRQARLLSTSSPMTLRAFCLFMMGMRGTMPYESQHILCGIALRLAQKMGLHRDGTLLGLSLFETEMRRRLWWYIAHLDFRTSDLLGAKPSLDIHTGDAGVPWNVEDEDLQPSMTEVPKDRKAITSITMCLVRCELSKSLQRLSGMAGTSAASWGDIGTASNMSAAEKDALIDELEDKFETKYLRYCDPSRPLDVLVTCMMRAAICNTRLFAHNPRRFADSGGQVTEAERGVAFSSAAKLLEYASMVGENRSLRKFAWRLNPTYLWDKMLFVLIEARRRTRSPDLDRVWALIGRVFSQYPDAFGQASAQAVYQALSKWTLEVWDGYVAAKKAEGMPEPEEPAYIGAMREKLEMAAPAKARKEQGVGNTSIMNTGPEKTQEVPLNAECFGEFPDLGSFEMDLDQWVNWEQLVSEQSGSGFYHVEGY</sequence>
<protein>
    <submittedName>
        <fullName evidence="5">C6 transcription factor, putative</fullName>
    </submittedName>
</protein>
<dbReference type="InterPro" id="IPR001138">
    <property type="entry name" value="Zn2Cys6_DnaBD"/>
</dbReference>
<dbReference type="VEuPathDB" id="FungiDB:CCM_00849"/>
<dbReference type="OMA" id="YFDSAPW"/>
<dbReference type="CDD" id="cd12148">
    <property type="entry name" value="fungal_TF_MHR"/>
    <property type="match status" value="1"/>
</dbReference>
<dbReference type="InterPro" id="IPR050613">
    <property type="entry name" value="Sec_Metabolite_Reg"/>
</dbReference>
<dbReference type="Pfam" id="PF04082">
    <property type="entry name" value="Fungal_trans"/>
    <property type="match status" value="1"/>
</dbReference>
<dbReference type="OrthoDB" id="435881at2759"/>
<dbReference type="PROSITE" id="PS00463">
    <property type="entry name" value="ZN2_CY6_FUNGAL_1"/>
    <property type="match status" value="1"/>
</dbReference>
<evidence type="ECO:0000256" key="1">
    <source>
        <dbReference type="ARBA" id="ARBA00004123"/>
    </source>
</evidence>
<dbReference type="GO" id="GO:0000981">
    <property type="term" value="F:DNA-binding transcription factor activity, RNA polymerase II-specific"/>
    <property type="evidence" value="ECO:0007669"/>
    <property type="project" value="InterPro"/>
</dbReference>
<dbReference type="PANTHER" id="PTHR31001">
    <property type="entry name" value="UNCHARACTERIZED TRANSCRIPTIONAL REGULATORY PROTEIN"/>
    <property type="match status" value="1"/>
</dbReference>
<accession>G3J6G0</accession>
<evidence type="ECO:0000313" key="5">
    <source>
        <dbReference type="EMBL" id="EGX96194.1"/>
    </source>
</evidence>
<dbReference type="GO" id="GO:0005634">
    <property type="term" value="C:nucleus"/>
    <property type="evidence" value="ECO:0007669"/>
    <property type="project" value="UniProtKB-SubCell"/>
</dbReference>
<dbReference type="GO" id="GO:0006351">
    <property type="term" value="P:DNA-templated transcription"/>
    <property type="evidence" value="ECO:0007669"/>
    <property type="project" value="InterPro"/>
</dbReference>
<evidence type="ECO:0000313" key="6">
    <source>
        <dbReference type="Proteomes" id="UP000001610"/>
    </source>
</evidence>
<keyword evidence="6" id="KW-1185">Reference proteome</keyword>
<dbReference type="InterPro" id="IPR007219">
    <property type="entry name" value="XnlR_reg_dom"/>
</dbReference>
<reference evidence="5 6" key="1">
    <citation type="journal article" date="2011" name="Genome Biol.">
        <title>Genome sequence of the insect pathogenic fungus Cordyceps militaris, a valued traditional Chinese medicine.</title>
        <authorList>
            <person name="Zheng P."/>
            <person name="Xia Y."/>
            <person name="Xiao G."/>
            <person name="Xiong C."/>
            <person name="Hu X."/>
            <person name="Zhang S."/>
            <person name="Zheng H."/>
            <person name="Huang Y."/>
            <person name="Zhou Y."/>
            <person name="Wang S."/>
            <person name="Zhao G.P."/>
            <person name="Liu X."/>
            <person name="St Leger R.J."/>
            <person name="Wang C."/>
        </authorList>
    </citation>
    <scope>NUCLEOTIDE SEQUENCE [LARGE SCALE GENOMIC DNA]</scope>
    <source>
        <strain evidence="5 6">CM01</strain>
    </source>
</reference>
<dbReference type="GO" id="GO:0003677">
    <property type="term" value="F:DNA binding"/>
    <property type="evidence" value="ECO:0007669"/>
    <property type="project" value="InterPro"/>
</dbReference>
<organism evidence="5 6">
    <name type="scientific">Cordyceps militaris (strain CM01)</name>
    <name type="common">Caterpillar fungus</name>
    <dbReference type="NCBI Taxonomy" id="983644"/>
    <lineage>
        <taxon>Eukaryota</taxon>
        <taxon>Fungi</taxon>
        <taxon>Dikarya</taxon>
        <taxon>Ascomycota</taxon>
        <taxon>Pezizomycotina</taxon>
        <taxon>Sordariomycetes</taxon>
        <taxon>Hypocreomycetidae</taxon>
        <taxon>Hypocreales</taxon>
        <taxon>Cordycipitaceae</taxon>
        <taxon>Cordyceps</taxon>
    </lineage>
</organism>
<evidence type="ECO:0000256" key="2">
    <source>
        <dbReference type="ARBA" id="ARBA00022723"/>
    </source>
</evidence>
<dbReference type="KEGG" id="cmt:CCM_00849"/>
<evidence type="ECO:0000259" key="4">
    <source>
        <dbReference type="PROSITE" id="PS50048"/>
    </source>
</evidence>
<evidence type="ECO:0000256" key="3">
    <source>
        <dbReference type="ARBA" id="ARBA00023242"/>
    </source>
</evidence>
<dbReference type="GO" id="GO:0008270">
    <property type="term" value="F:zinc ion binding"/>
    <property type="evidence" value="ECO:0007669"/>
    <property type="project" value="InterPro"/>
</dbReference>
<dbReference type="PANTHER" id="PTHR31001:SF85">
    <property type="entry name" value="ZN(II)2CYS6 TRANSCRIPTION FACTOR (EUROFUNG)"/>
    <property type="match status" value="1"/>
</dbReference>
<dbReference type="EMBL" id="JH126399">
    <property type="protein sequence ID" value="EGX96194.1"/>
    <property type="molecule type" value="Genomic_DNA"/>
</dbReference>
<dbReference type="SMART" id="SM00906">
    <property type="entry name" value="Fungal_trans"/>
    <property type="match status" value="1"/>
</dbReference>